<dbReference type="SMART" id="SM00891">
    <property type="entry name" value="ERCC4"/>
    <property type="match status" value="1"/>
</dbReference>
<dbReference type="FunFam" id="3.40.50.10130:FF:000003">
    <property type="entry name" value="Crossover junction endonuclease MUS81"/>
    <property type="match status" value="1"/>
</dbReference>
<dbReference type="GO" id="GO:0048476">
    <property type="term" value="C:Holliday junction resolvase complex"/>
    <property type="evidence" value="ECO:0007669"/>
    <property type="project" value="UniProtKB-UniRule"/>
</dbReference>
<dbReference type="Pfam" id="PF14716">
    <property type="entry name" value="HHH_8"/>
    <property type="match status" value="1"/>
</dbReference>
<protein>
    <recommendedName>
        <fullName evidence="13">Crossover junction endonuclease MUS81</fullName>
        <ecNumber evidence="13">3.1.22.-</ecNumber>
    </recommendedName>
</protein>
<dbReference type="Gene3D" id="1.10.150.110">
    <property type="entry name" value="DNA polymerase beta, N-terminal domain-like"/>
    <property type="match status" value="1"/>
</dbReference>
<feature type="compositionally biased region" description="Polar residues" evidence="14">
    <location>
        <begin position="538"/>
        <end position="548"/>
    </location>
</feature>
<feature type="compositionally biased region" description="Polar residues" evidence="14">
    <location>
        <begin position="562"/>
        <end position="576"/>
    </location>
</feature>
<feature type="region of interest" description="Disordered" evidence="14">
    <location>
        <begin position="509"/>
        <end position="576"/>
    </location>
</feature>
<dbReference type="Proteomes" id="UP001152795">
    <property type="component" value="Unassembled WGS sequence"/>
</dbReference>
<dbReference type="GO" id="GO:0008821">
    <property type="term" value="F:crossover junction DNA endonuclease activity"/>
    <property type="evidence" value="ECO:0007669"/>
    <property type="project" value="UniProtKB-UniRule"/>
</dbReference>
<dbReference type="GO" id="GO:0031297">
    <property type="term" value="P:replication fork processing"/>
    <property type="evidence" value="ECO:0007669"/>
    <property type="project" value="UniProtKB-ARBA"/>
</dbReference>
<dbReference type="InterPro" id="IPR011335">
    <property type="entry name" value="Restrct_endonuc-II-like"/>
</dbReference>
<organism evidence="15 16">
    <name type="scientific">Paramuricea clavata</name>
    <name type="common">Red gorgonian</name>
    <name type="synonym">Violescent sea-whip</name>
    <dbReference type="NCBI Taxonomy" id="317549"/>
    <lineage>
        <taxon>Eukaryota</taxon>
        <taxon>Metazoa</taxon>
        <taxon>Cnidaria</taxon>
        <taxon>Anthozoa</taxon>
        <taxon>Octocorallia</taxon>
        <taxon>Malacalcyonacea</taxon>
        <taxon>Plexauridae</taxon>
        <taxon>Paramuricea</taxon>
    </lineage>
</organism>
<dbReference type="GO" id="GO:0000727">
    <property type="term" value="P:double-strand break repair via break-induced replication"/>
    <property type="evidence" value="ECO:0007669"/>
    <property type="project" value="UniProtKB-UniRule"/>
</dbReference>
<dbReference type="GO" id="GO:0000712">
    <property type="term" value="P:resolution of meiotic recombination intermediates"/>
    <property type="evidence" value="ECO:0007669"/>
    <property type="project" value="TreeGrafter"/>
</dbReference>
<evidence type="ECO:0000313" key="15">
    <source>
        <dbReference type="EMBL" id="CAB3979027.1"/>
    </source>
</evidence>
<evidence type="ECO:0000256" key="8">
    <source>
        <dbReference type="ARBA" id="ARBA00022801"/>
    </source>
</evidence>
<evidence type="ECO:0000256" key="1">
    <source>
        <dbReference type="ARBA" id="ARBA00001946"/>
    </source>
</evidence>
<dbReference type="CDD" id="cd20074">
    <property type="entry name" value="XPF_nuclease_Mus81"/>
    <property type="match status" value="1"/>
</dbReference>
<evidence type="ECO:0000256" key="3">
    <source>
        <dbReference type="ARBA" id="ARBA00010015"/>
    </source>
</evidence>
<dbReference type="InterPro" id="IPR036388">
    <property type="entry name" value="WH-like_DNA-bd_sf"/>
</dbReference>
<feature type="region of interest" description="Disordered" evidence="14">
    <location>
        <begin position="421"/>
        <end position="451"/>
    </location>
</feature>
<feature type="compositionally biased region" description="Low complexity" evidence="14">
    <location>
        <begin position="511"/>
        <end position="525"/>
    </location>
</feature>
<dbReference type="EMBL" id="CACRXK020000161">
    <property type="protein sequence ID" value="CAB3979027.1"/>
    <property type="molecule type" value="Genomic_DNA"/>
</dbReference>
<dbReference type="AlphaFoldDB" id="A0A7D9HC12"/>
<dbReference type="Pfam" id="PF21136">
    <property type="entry name" value="WHD_MUS81"/>
    <property type="match status" value="1"/>
</dbReference>
<dbReference type="InterPro" id="IPR047417">
    <property type="entry name" value="WHD_MUS81"/>
</dbReference>
<reference evidence="15" key="1">
    <citation type="submission" date="2020-04" db="EMBL/GenBank/DDBJ databases">
        <authorList>
            <person name="Alioto T."/>
            <person name="Alioto T."/>
            <person name="Gomez Garrido J."/>
        </authorList>
    </citation>
    <scope>NUCLEOTIDE SEQUENCE</scope>
    <source>
        <strain evidence="15">A484AB</strain>
    </source>
</reference>
<dbReference type="GO" id="GO:0003677">
    <property type="term" value="F:DNA binding"/>
    <property type="evidence" value="ECO:0007669"/>
    <property type="project" value="UniProtKB-UniRule"/>
</dbReference>
<dbReference type="GO" id="GO:0006308">
    <property type="term" value="P:DNA catabolic process"/>
    <property type="evidence" value="ECO:0007669"/>
    <property type="project" value="UniProtKB-UniRule"/>
</dbReference>
<keyword evidence="6 13" id="KW-0255">Endonuclease</keyword>
<dbReference type="GO" id="GO:0005634">
    <property type="term" value="C:nucleus"/>
    <property type="evidence" value="ECO:0007669"/>
    <property type="project" value="UniProtKB-SubCell"/>
</dbReference>
<dbReference type="EC" id="3.1.22.-" evidence="13"/>
<keyword evidence="4 13" id="KW-0540">Nuclease</keyword>
<keyword evidence="8 13" id="KW-0378">Hydrolase</keyword>
<evidence type="ECO:0000256" key="9">
    <source>
        <dbReference type="ARBA" id="ARBA00022842"/>
    </source>
</evidence>
<comment type="similarity">
    <text evidence="3 13">Belongs to the XPF family.</text>
</comment>
<dbReference type="InterPro" id="IPR033309">
    <property type="entry name" value="Mus81"/>
</dbReference>
<dbReference type="Pfam" id="PF21292">
    <property type="entry name" value="EME1-MUS81_C"/>
    <property type="match status" value="1"/>
</dbReference>
<dbReference type="Gene3D" id="1.10.10.10">
    <property type="entry name" value="Winged helix-like DNA-binding domain superfamily/Winged helix DNA-binding domain"/>
    <property type="match status" value="1"/>
</dbReference>
<evidence type="ECO:0000256" key="6">
    <source>
        <dbReference type="ARBA" id="ARBA00022759"/>
    </source>
</evidence>
<comment type="cofactor">
    <cofactor evidence="1 13">
        <name>Mg(2+)</name>
        <dbReference type="ChEBI" id="CHEBI:18420"/>
    </cofactor>
</comment>
<dbReference type="InterPro" id="IPR027421">
    <property type="entry name" value="DNA_pol_lamdba_lyase_dom_sf"/>
</dbReference>
<dbReference type="Gene3D" id="1.10.150.670">
    <property type="entry name" value="Crossover junction endonuclease EME1, DNA-binding domain"/>
    <property type="match status" value="1"/>
</dbReference>
<dbReference type="PANTHER" id="PTHR13451">
    <property type="entry name" value="CLASS II CROSSOVER JUNCTION ENDONUCLEASE MUS81"/>
    <property type="match status" value="1"/>
</dbReference>
<feature type="region of interest" description="Disordered" evidence="14">
    <location>
        <begin position="108"/>
        <end position="144"/>
    </location>
</feature>
<evidence type="ECO:0000256" key="7">
    <source>
        <dbReference type="ARBA" id="ARBA00022763"/>
    </source>
</evidence>
<dbReference type="FunFam" id="1.10.10.10:FF:000307">
    <property type="entry name" value="Crossover junction endonuclease MUS81"/>
    <property type="match status" value="1"/>
</dbReference>
<evidence type="ECO:0000256" key="13">
    <source>
        <dbReference type="RuleBase" id="RU369042"/>
    </source>
</evidence>
<comment type="subunit">
    <text evidence="13">Interacts with EME1.</text>
</comment>
<evidence type="ECO:0000256" key="5">
    <source>
        <dbReference type="ARBA" id="ARBA00022723"/>
    </source>
</evidence>
<evidence type="ECO:0000256" key="12">
    <source>
        <dbReference type="ARBA" id="ARBA00023242"/>
    </source>
</evidence>
<dbReference type="SUPFAM" id="SSF47802">
    <property type="entry name" value="DNA polymerase beta, N-terminal domain-like"/>
    <property type="match status" value="1"/>
</dbReference>
<keyword evidence="7 13" id="KW-0227">DNA damage</keyword>
<dbReference type="SUPFAM" id="SSF52980">
    <property type="entry name" value="Restriction endonuclease-like"/>
    <property type="match status" value="1"/>
</dbReference>
<sequence length="919" mass="102675">MDRNSRRSKAKRKTIKECPNPLFLKWLERWRDEAKAKDSKLQYVYNKAIGSLKKYPLPLESGKEATILDGIGPGIAKRLDEELEKHNRDLQNDVMLDLEDDDITEVDFPDLRVPPPPNMVATINGTPKSCGEPKPKKKRKSSPREYIPVYKSGPYAMMTALLKASEGIGYKGYLTKAELQQQAQPYTKTSFTVPEPDSYYTAWSSMSTLIKKGLVMKSGNPARFSLTNAGYDLADKLTTATATHTTTISSPSQTLPQLPTESFSPPSTPRTSAVPKPRTPATPRARGVSKPHTPTASPQTIILASNDLPASESISQSPRYGNPSKDFLASYRYKTSGTEVPQCQLGSLKFWYIGSDGECVHHQDNAAVIIDDEITFGYLVKCRKSELDKAKVKYKLDTSRQGQDGHVFVYINSDAITRSSEATESHVATKKKSTAKPQTISNVSDDDDSDDEMLMRPLFERLGGGKSDSEKMTQPRHVFEKASATTSFEITDISSEIITITESSQPKVLASSKSTTSKSNITTPTLSTTRESMPAQVKQLSKETQPSQAGRLAQTKPGTKVKQPTRTTQPVQAKQTTEAKLATNKAKELSAVSTSRLITTENISPPRESDAPTKVDKVIIPEYELKAGSFEIILCVDFIETTGGSKTTRKEEMVKELRMNGVCFDVRKLNVGDFLWVAREKMLPVPGQLVLPERRELVMDYIVERKRMDDLCSSIKDGRFKEQKFRLLNSGLKHPVYLVEDFGSMSFMSMPAQTLEQAIINTQVGEEFFVKRTRDIKESAAYLTLMTRYLQNAYENQTLKAIKKDDMEYVKVEENQVNTFLMTFQELNDISIKNRVVTVGELFGKQLLQIPGVAAEKVVGILEHYPTLRDLLEAYEEKTTEKEKENLLSDIKFGKTQRKIGPSVSKTVHQLYCTKGALL</sequence>
<evidence type="ECO:0000313" key="16">
    <source>
        <dbReference type="Proteomes" id="UP001152795"/>
    </source>
</evidence>
<keyword evidence="5 13" id="KW-0479">Metal-binding</keyword>
<dbReference type="CDD" id="cd21036">
    <property type="entry name" value="WH_MUS81"/>
    <property type="match status" value="1"/>
</dbReference>
<dbReference type="OrthoDB" id="5963188at2759"/>
<dbReference type="InterPro" id="IPR006166">
    <property type="entry name" value="ERCC4_domain"/>
</dbReference>
<evidence type="ECO:0000256" key="10">
    <source>
        <dbReference type="ARBA" id="ARBA00023172"/>
    </source>
</evidence>
<dbReference type="InterPro" id="IPR010996">
    <property type="entry name" value="HHH_MUS81"/>
</dbReference>
<evidence type="ECO:0000256" key="14">
    <source>
        <dbReference type="SAM" id="MobiDB-lite"/>
    </source>
</evidence>
<evidence type="ECO:0000256" key="2">
    <source>
        <dbReference type="ARBA" id="ARBA00004123"/>
    </source>
</evidence>
<dbReference type="Pfam" id="PF02732">
    <property type="entry name" value="ERCC4"/>
    <property type="match status" value="1"/>
</dbReference>
<evidence type="ECO:0000256" key="11">
    <source>
        <dbReference type="ARBA" id="ARBA00023204"/>
    </source>
</evidence>
<accession>A0A7D9HC12</accession>
<keyword evidence="11 13" id="KW-0234">DNA repair</keyword>
<gene>
    <name evidence="15" type="ORF">PACLA_8A063250</name>
</gene>
<comment type="caution">
    <text evidence="15">The sequence shown here is derived from an EMBL/GenBank/DDBJ whole genome shotgun (WGS) entry which is preliminary data.</text>
</comment>
<dbReference type="GO" id="GO:0048257">
    <property type="term" value="F:3'-flap endonuclease activity"/>
    <property type="evidence" value="ECO:0007669"/>
    <property type="project" value="TreeGrafter"/>
</dbReference>
<comment type="subcellular location">
    <subcellularLocation>
        <location evidence="2 13">Nucleus</location>
    </subcellularLocation>
</comment>
<dbReference type="GO" id="GO:0031573">
    <property type="term" value="P:mitotic intra-S DNA damage checkpoint signaling"/>
    <property type="evidence" value="ECO:0007669"/>
    <property type="project" value="TreeGrafter"/>
</dbReference>
<feature type="region of interest" description="Disordered" evidence="14">
    <location>
        <begin position="244"/>
        <end position="300"/>
    </location>
</feature>
<keyword evidence="10 13" id="KW-0233">DNA recombination</keyword>
<keyword evidence="16" id="KW-1185">Reference proteome</keyword>
<comment type="function">
    <text evidence="13">Interacts with EME1 to form a DNA structure-specific endonuclease with substrate preference for branched DNA structures with a 5'-end at the branch nick. Typical substrates include 3'-flap structures, D-loops, replication forks and nicked Holliday junctions. May be required in mitosis for the processing of stalled or collapsed replication fork intermediates. May be required in meiosis for the repair of meiosis-specific double strand breaks subsequent to single-end invasion (SEI).</text>
</comment>
<dbReference type="GO" id="GO:0046872">
    <property type="term" value="F:metal ion binding"/>
    <property type="evidence" value="ECO:0007669"/>
    <property type="project" value="UniProtKB-UniRule"/>
</dbReference>
<dbReference type="PANTHER" id="PTHR13451:SF0">
    <property type="entry name" value="CROSSOVER JUNCTION ENDONUCLEASE MUS81"/>
    <property type="match status" value="1"/>
</dbReference>
<dbReference type="InterPro" id="IPR047416">
    <property type="entry name" value="XPF_nuclease_Mus81"/>
</dbReference>
<dbReference type="Gene3D" id="3.40.50.10130">
    <property type="match status" value="1"/>
</dbReference>
<dbReference type="InterPro" id="IPR042530">
    <property type="entry name" value="EME1/EME2_C"/>
</dbReference>
<feature type="compositionally biased region" description="Polar residues" evidence="14">
    <location>
        <begin position="248"/>
        <end position="271"/>
    </location>
</feature>
<evidence type="ECO:0000256" key="4">
    <source>
        <dbReference type="ARBA" id="ARBA00022722"/>
    </source>
</evidence>
<proteinExistence type="inferred from homology"/>
<keyword evidence="9 13" id="KW-0460">Magnesium</keyword>
<keyword evidence="12 13" id="KW-0539">Nucleus</keyword>
<dbReference type="FunFam" id="1.10.150.110:FF:000001">
    <property type="entry name" value="Putative Crossover junction endonuclease MUS81"/>
    <property type="match status" value="1"/>
</dbReference>
<name>A0A7D9HC12_PARCT</name>